<evidence type="ECO:0000259" key="2">
    <source>
        <dbReference type="Pfam" id="PF20151"/>
    </source>
</evidence>
<evidence type="ECO:0000313" key="4">
    <source>
        <dbReference type="Proteomes" id="UP000308652"/>
    </source>
</evidence>
<keyword evidence="1" id="KW-0472">Membrane</keyword>
<feature type="transmembrane region" description="Helical" evidence="1">
    <location>
        <begin position="58"/>
        <end position="77"/>
    </location>
</feature>
<evidence type="ECO:0000256" key="1">
    <source>
        <dbReference type="SAM" id="Phobius"/>
    </source>
</evidence>
<keyword evidence="1" id="KW-0812">Transmembrane</keyword>
<dbReference type="OrthoDB" id="3261349at2759"/>
<evidence type="ECO:0000313" key="3">
    <source>
        <dbReference type="EMBL" id="TFK40054.1"/>
    </source>
</evidence>
<keyword evidence="4" id="KW-1185">Reference proteome</keyword>
<feature type="transmembrane region" description="Helical" evidence="1">
    <location>
        <begin position="123"/>
        <end position="146"/>
    </location>
</feature>
<sequence>MSDALARASSIQEQFFANNYVAVASIAILYYDYLLTLPAEISRFWSMRRITWASSFFYLNRYLTLLGHGPVVHQYFWSSSSPERFSVCLSLLLFHQYLAIAVQTIVGILLIMRTYALYKRNIWVLLGLCAAGGVVIAFGTWCVVSGGKSTQTAASLPITGCLVPISQDDASRLASAWTGMLCFDVLIFGMTIYKSITRKREGRSTLLNVLIRDGAIYFGVMVIAGLSVIITFYVSPEYERGITTTLTNVISSTMISRLMLNLRDPEISSTRPSRRSEDAGFSTAEPVLTTFINTNYESEYFSDWSQNRTRVEPELRGSDIEMILRTKDASHV</sequence>
<proteinExistence type="predicted"/>
<keyword evidence="1" id="KW-1133">Transmembrane helix</keyword>
<dbReference type="AlphaFoldDB" id="A0A5C3M3Q7"/>
<dbReference type="Proteomes" id="UP000308652">
    <property type="component" value="Unassembled WGS sequence"/>
</dbReference>
<organism evidence="3 4">
    <name type="scientific">Crucibulum laeve</name>
    <dbReference type="NCBI Taxonomy" id="68775"/>
    <lineage>
        <taxon>Eukaryota</taxon>
        <taxon>Fungi</taxon>
        <taxon>Dikarya</taxon>
        <taxon>Basidiomycota</taxon>
        <taxon>Agaricomycotina</taxon>
        <taxon>Agaricomycetes</taxon>
        <taxon>Agaricomycetidae</taxon>
        <taxon>Agaricales</taxon>
        <taxon>Agaricineae</taxon>
        <taxon>Nidulariaceae</taxon>
        <taxon>Crucibulum</taxon>
    </lineage>
</organism>
<name>A0A5C3M3Q7_9AGAR</name>
<dbReference type="Pfam" id="PF20151">
    <property type="entry name" value="DUF6533"/>
    <property type="match status" value="1"/>
</dbReference>
<gene>
    <name evidence="3" type="ORF">BDQ12DRAFT_734091</name>
</gene>
<feature type="transmembrane region" description="Helical" evidence="1">
    <location>
        <begin position="89"/>
        <end position="111"/>
    </location>
</feature>
<feature type="transmembrane region" description="Helical" evidence="1">
    <location>
        <begin position="174"/>
        <end position="193"/>
    </location>
</feature>
<feature type="transmembrane region" description="Helical" evidence="1">
    <location>
        <begin position="214"/>
        <end position="235"/>
    </location>
</feature>
<accession>A0A5C3M3Q7</accession>
<feature type="transmembrane region" description="Helical" evidence="1">
    <location>
        <begin position="20"/>
        <end position="37"/>
    </location>
</feature>
<feature type="domain" description="DUF6533" evidence="2">
    <location>
        <begin position="20"/>
        <end position="66"/>
    </location>
</feature>
<protein>
    <recommendedName>
        <fullName evidence="2">DUF6533 domain-containing protein</fullName>
    </recommendedName>
</protein>
<dbReference type="EMBL" id="ML213597">
    <property type="protein sequence ID" value="TFK40054.1"/>
    <property type="molecule type" value="Genomic_DNA"/>
</dbReference>
<reference evidence="3 4" key="1">
    <citation type="journal article" date="2019" name="Nat. Ecol. Evol.">
        <title>Megaphylogeny resolves global patterns of mushroom evolution.</title>
        <authorList>
            <person name="Varga T."/>
            <person name="Krizsan K."/>
            <person name="Foldi C."/>
            <person name="Dima B."/>
            <person name="Sanchez-Garcia M."/>
            <person name="Sanchez-Ramirez S."/>
            <person name="Szollosi G.J."/>
            <person name="Szarkandi J.G."/>
            <person name="Papp V."/>
            <person name="Albert L."/>
            <person name="Andreopoulos W."/>
            <person name="Angelini C."/>
            <person name="Antonin V."/>
            <person name="Barry K.W."/>
            <person name="Bougher N.L."/>
            <person name="Buchanan P."/>
            <person name="Buyck B."/>
            <person name="Bense V."/>
            <person name="Catcheside P."/>
            <person name="Chovatia M."/>
            <person name="Cooper J."/>
            <person name="Damon W."/>
            <person name="Desjardin D."/>
            <person name="Finy P."/>
            <person name="Geml J."/>
            <person name="Haridas S."/>
            <person name="Hughes K."/>
            <person name="Justo A."/>
            <person name="Karasinski D."/>
            <person name="Kautmanova I."/>
            <person name="Kiss B."/>
            <person name="Kocsube S."/>
            <person name="Kotiranta H."/>
            <person name="LaButti K.M."/>
            <person name="Lechner B.E."/>
            <person name="Liimatainen K."/>
            <person name="Lipzen A."/>
            <person name="Lukacs Z."/>
            <person name="Mihaltcheva S."/>
            <person name="Morgado L.N."/>
            <person name="Niskanen T."/>
            <person name="Noordeloos M.E."/>
            <person name="Ohm R.A."/>
            <person name="Ortiz-Santana B."/>
            <person name="Ovrebo C."/>
            <person name="Racz N."/>
            <person name="Riley R."/>
            <person name="Savchenko A."/>
            <person name="Shiryaev A."/>
            <person name="Soop K."/>
            <person name="Spirin V."/>
            <person name="Szebenyi C."/>
            <person name="Tomsovsky M."/>
            <person name="Tulloss R.E."/>
            <person name="Uehling J."/>
            <person name="Grigoriev I.V."/>
            <person name="Vagvolgyi C."/>
            <person name="Papp T."/>
            <person name="Martin F.M."/>
            <person name="Miettinen O."/>
            <person name="Hibbett D.S."/>
            <person name="Nagy L.G."/>
        </authorList>
    </citation>
    <scope>NUCLEOTIDE SEQUENCE [LARGE SCALE GENOMIC DNA]</scope>
    <source>
        <strain evidence="3 4">CBS 166.37</strain>
    </source>
</reference>
<dbReference type="InterPro" id="IPR045340">
    <property type="entry name" value="DUF6533"/>
</dbReference>